<comment type="caution">
    <text evidence="1">The sequence shown here is derived from an EMBL/GenBank/DDBJ whole genome shotgun (WGS) entry which is preliminary data.</text>
</comment>
<dbReference type="Proteomes" id="UP000826271">
    <property type="component" value="Unassembled WGS sequence"/>
</dbReference>
<sequence>MPGIDHIYLERSHFPILAGVAWRIKMSSQGAGTQFAASADLMTGLVDDLYKIHVASCRDRTMAGKSFAIRCLFGTSAAPTFSPPHYFETKDEVGKTRTFEFLLMKGLLQTIQ</sequence>
<protein>
    <submittedName>
        <fullName evidence="1">Uncharacterized protein</fullName>
    </submittedName>
</protein>
<name>A0AAV6XPG5_9LAMI</name>
<dbReference type="EMBL" id="WHWC01000004">
    <property type="protein sequence ID" value="KAG8384414.1"/>
    <property type="molecule type" value="Genomic_DNA"/>
</dbReference>
<evidence type="ECO:0000313" key="2">
    <source>
        <dbReference type="Proteomes" id="UP000826271"/>
    </source>
</evidence>
<keyword evidence="2" id="KW-1185">Reference proteome</keyword>
<evidence type="ECO:0000313" key="1">
    <source>
        <dbReference type="EMBL" id="KAG8384414.1"/>
    </source>
</evidence>
<accession>A0AAV6XPG5</accession>
<organism evidence="1 2">
    <name type="scientific">Buddleja alternifolia</name>
    <dbReference type="NCBI Taxonomy" id="168488"/>
    <lineage>
        <taxon>Eukaryota</taxon>
        <taxon>Viridiplantae</taxon>
        <taxon>Streptophyta</taxon>
        <taxon>Embryophyta</taxon>
        <taxon>Tracheophyta</taxon>
        <taxon>Spermatophyta</taxon>
        <taxon>Magnoliopsida</taxon>
        <taxon>eudicotyledons</taxon>
        <taxon>Gunneridae</taxon>
        <taxon>Pentapetalae</taxon>
        <taxon>asterids</taxon>
        <taxon>lamiids</taxon>
        <taxon>Lamiales</taxon>
        <taxon>Scrophulariaceae</taxon>
        <taxon>Buddlejeae</taxon>
        <taxon>Buddleja</taxon>
    </lineage>
</organism>
<proteinExistence type="predicted"/>
<reference evidence="1" key="1">
    <citation type="submission" date="2019-10" db="EMBL/GenBank/DDBJ databases">
        <authorList>
            <person name="Zhang R."/>
            <person name="Pan Y."/>
            <person name="Wang J."/>
            <person name="Ma R."/>
            <person name="Yu S."/>
        </authorList>
    </citation>
    <scope>NUCLEOTIDE SEQUENCE</scope>
    <source>
        <strain evidence="1">LA-IB0</strain>
        <tissue evidence="1">Leaf</tissue>
    </source>
</reference>
<dbReference type="AlphaFoldDB" id="A0AAV6XPG5"/>
<gene>
    <name evidence="1" type="ORF">BUALT_Bualt04G0115500</name>
</gene>